<feature type="transmembrane region" description="Helical" evidence="6">
    <location>
        <begin position="74"/>
        <end position="97"/>
    </location>
</feature>
<comment type="subcellular location">
    <subcellularLocation>
        <location evidence="1">Cell membrane</location>
        <topology evidence="1">Multi-pass membrane protein</topology>
    </subcellularLocation>
</comment>
<evidence type="ECO:0000256" key="3">
    <source>
        <dbReference type="ARBA" id="ARBA00022692"/>
    </source>
</evidence>
<dbReference type="InterPro" id="IPR050189">
    <property type="entry name" value="MFS_Efflux_Transporters"/>
</dbReference>
<dbReference type="EMBL" id="JACHJW010000001">
    <property type="protein sequence ID" value="MBB4957154.1"/>
    <property type="molecule type" value="Genomic_DNA"/>
</dbReference>
<evidence type="ECO:0000256" key="6">
    <source>
        <dbReference type="SAM" id="Phobius"/>
    </source>
</evidence>
<evidence type="ECO:0000313" key="8">
    <source>
        <dbReference type="EMBL" id="MBB4957154.1"/>
    </source>
</evidence>
<keyword evidence="9" id="KW-1185">Reference proteome</keyword>
<dbReference type="InterPro" id="IPR036259">
    <property type="entry name" value="MFS_trans_sf"/>
</dbReference>
<feature type="transmembrane region" description="Helical" evidence="6">
    <location>
        <begin position="266"/>
        <end position="286"/>
    </location>
</feature>
<protein>
    <submittedName>
        <fullName evidence="8">DHA1 family inner membrane transport protein</fullName>
    </submittedName>
</protein>
<keyword evidence="5 6" id="KW-0472">Membrane</keyword>
<feature type="transmembrane region" description="Helical" evidence="6">
    <location>
        <begin position="164"/>
        <end position="184"/>
    </location>
</feature>
<evidence type="ECO:0000256" key="4">
    <source>
        <dbReference type="ARBA" id="ARBA00022989"/>
    </source>
</evidence>
<evidence type="ECO:0000313" key="9">
    <source>
        <dbReference type="Proteomes" id="UP000578819"/>
    </source>
</evidence>
<name>A0A7W7WN47_9ACTN</name>
<dbReference type="Proteomes" id="UP000578819">
    <property type="component" value="Unassembled WGS sequence"/>
</dbReference>
<sequence length="351" mass="35364">MKGRPVGALIALSMCAFAFVTTETLPIGLLLPISEDLDVSPFQVGLLVTSYGLVVVLATIPLTRLTGRIPRRFLLAGLVTVYVVSTGVTAAASGYGVLLTARLVTALSQALFWALAIPTASALFPTRIRGRVISVVMAGTSLAAVLGVPTGTWLGEQVGWRTPFLVLSGIGLVAALAIVALVPTEAPDEASSARGSAPDARRYRLLLVLSALAVTGAFASFTYVTSFLVTVSGFAAAATGALLLARGVAGIGGVFAGGVLVDRDPWVATLAPVLLQAVALLGLFTLGTVPVAAVVLVALAGTAFSALTTVLGSRILQVAPGRTDLAAAGISTSINVGITVGALAGGLLLPI</sequence>
<evidence type="ECO:0000256" key="5">
    <source>
        <dbReference type="ARBA" id="ARBA00023136"/>
    </source>
</evidence>
<feature type="transmembrane region" description="Helical" evidence="6">
    <location>
        <begin position="325"/>
        <end position="349"/>
    </location>
</feature>
<dbReference type="PROSITE" id="PS50850">
    <property type="entry name" value="MFS"/>
    <property type="match status" value="1"/>
</dbReference>
<dbReference type="PANTHER" id="PTHR43124:SF3">
    <property type="entry name" value="CHLORAMPHENICOL EFFLUX PUMP RV0191"/>
    <property type="match status" value="1"/>
</dbReference>
<evidence type="ECO:0000256" key="2">
    <source>
        <dbReference type="ARBA" id="ARBA00022475"/>
    </source>
</evidence>
<accession>A0A7W7WN47</accession>
<feature type="transmembrane region" description="Helical" evidence="6">
    <location>
        <begin position="205"/>
        <end position="228"/>
    </location>
</feature>
<evidence type="ECO:0000256" key="1">
    <source>
        <dbReference type="ARBA" id="ARBA00004651"/>
    </source>
</evidence>
<proteinExistence type="predicted"/>
<dbReference type="PANTHER" id="PTHR43124">
    <property type="entry name" value="PURINE EFFLUX PUMP PBUE"/>
    <property type="match status" value="1"/>
</dbReference>
<organism evidence="8 9">
    <name type="scientific">Micromonospora polyrhachis</name>
    <dbReference type="NCBI Taxonomy" id="1282883"/>
    <lineage>
        <taxon>Bacteria</taxon>
        <taxon>Bacillati</taxon>
        <taxon>Actinomycetota</taxon>
        <taxon>Actinomycetes</taxon>
        <taxon>Micromonosporales</taxon>
        <taxon>Micromonosporaceae</taxon>
        <taxon>Micromonospora</taxon>
    </lineage>
</organism>
<feature type="domain" description="Major facilitator superfamily (MFS) profile" evidence="7">
    <location>
        <begin position="8"/>
        <end position="351"/>
    </location>
</feature>
<feature type="transmembrane region" description="Helical" evidence="6">
    <location>
        <begin position="292"/>
        <end position="313"/>
    </location>
</feature>
<dbReference type="InterPro" id="IPR011701">
    <property type="entry name" value="MFS"/>
</dbReference>
<dbReference type="Gene3D" id="1.20.1250.20">
    <property type="entry name" value="MFS general substrate transporter like domains"/>
    <property type="match status" value="1"/>
</dbReference>
<keyword evidence="4 6" id="KW-1133">Transmembrane helix</keyword>
<dbReference type="SUPFAM" id="SSF103473">
    <property type="entry name" value="MFS general substrate transporter"/>
    <property type="match status" value="1"/>
</dbReference>
<gene>
    <name evidence="8" type="ORF">FHR38_000887</name>
</gene>
<comment type="caution">
    <text evidence="8">The sequence shown here is derived from an EMBL/GenBank/DDBJ whole genome shotgun (WGS) entry which is preliminary data.</text>
</comment>
<feature type="transmembrane region" description="Helical" evidence="6">
    <location>
        <begin position="42"/>
        <end position="62"/>
    </location>
</feature>
<dbReference type="Pfam" id="PF07690">
    <property type="entry name" value="MFS_1"/>
    <property type="match status" value="1"/>
</dbReference>
<keyword evidence="2" id="KW-1003">Cell membrane</keyword>
<evidence type="ECO:0000259" key="7">
    <source>
        <dbReference type="PROSITE" id="PS50850"/>
    </source>
</evidence>
<feature type="transmembrane region" description="Helical" evidence="6">
    <location>
        <begin position="132"/>
        <end position="152"/>
    </location>
</feature>
<dbReference type="CDD" id="cd17324">
    <property type="entry name" value="MFS_NepI_like"/>
    <property type="match status" value="1"/>
</dbReference>
<keyword evidence="3 6" id="KW-0812">Transmembrane</keyword>
<dbReference type="InterPro" id="IPR020846">
    <property type="entry name" value="MFS_dom"/>
</dbReference>
<dbReference type="RefSeq" id="WP_184532992.1">
    <property type="nucleotide sequence ID" value="NZ_JACHJW010000001.1"/>
</dbReference>
<dbReference type="AlphaFoldDB" id="A0A7W7WN47"/>
<dbReference type="GO" id="GO:0005886">
    <property type="term" value="C:plasma membrane"/>
    <property type="evidence" value="ECO:0007669"/>
    <property type="project" value="UniProtKB-SubCell"/>
</dbReference>
<reference evidence="8 9" key="1">
    <citation type="submission" date="2020-08" db="EMBL/GenBank/DDBJ databases">
        <title>Sequencing the genomes of 1000 actinobacteria strains.</title>
        <authorList>
            <person name="Klenk H.-P."/>
        </authorList>
    </citation>
    <scope>NUCLEOTIDE SEQUENCE [LARGE SCALE GENOMIC DNA]</scope>
    <source>
        <strain evidence="8 9">DSM 45886</strain>
    </source>
</reference>
<dbReference type="GO" id="GO:0022857">
    <property type="term" value="F:transmembrane transporter activity"/>
    <property type="evidence" value="ECO:0007669"/>
    <property type="project" value="InterPro"/>
</dbReference>
<feature type="transmembrane region" description="Helical" evidence="6">
    <location>
        <begin position="234"/>
        <end position="259"/>
    </location>
</feature>
<feature type="transmembrane region" description="Helical" evidence="6">
    <location>
        <begin position="103"/>
        <end position="125"/>
    </location>
</feature>